<dbReference type="EMBL" id="GL379985">
    <property type="protein sequence ID" value="EGT40232.1"/>
    <property type="molecule type" value="Genomic_DNA"/>
</dbReference>
<keyword evidence="1" id="KW-1133">Transmembrane helix</keyword>
<keyword evidence="1" id="KW-0812">Transmembrane</keyword>
<dbReference type="eggNOG" id="ENOG502TH78">
    <property type="taxonomic scope" value="Eukaryota"/>
</dbReference>
<name>G0NYZ6_CAEBE</name>
<feature type="transmembrane region" description="Helical" evidence="1">
    <location>
        <begin position="287"/>
        <end position="311"/>
    </location>
</feature>
<dbReference type="STRING" id="135651.G0NYZ6"/>
<evidence type="ECO:0000256" key="1">
    <source>
        <dbReference type="SAM" id="Phobius"/>
    </source>
</evidence>
<organism evidence="3">
    <name type="scientific">Caenorhabditis brenneri</name>
    <name type="common">Nematode worm</name>
    <dbReference type="NCBI Taxonomy" id="135651"/>
    <lineage>
        <taxon>Eukaryota</taxon>
        <taxon>Metazoa</taxon>
        <taxon>Ecdysozoa</taxon>
        <taxon>Nematoda</taxon>
        <taxon>Chromadorea</taxon>
        <taxon>Rhabditida</taxon>
        <taxon>Rhabditina</taxon>
        <taxon>Rhabditomorpha</taxon>
        <taxon>Rhabditoidea</taxon>
        <taxon>Rhabditidae</taxon>
        <taxon>Peloderinae</taxon>
        <taxon>Caenorhabditis</taxon>
    </lineage>
</organism>
<keyword evidence="1" id="KW-0472">Membrane</keyword>
<reference evidence="3" key="1">
    <citation type="submission" date="2011-07" db="EMBL/GenBank/DDBJ databases">
        <authorList>
            <consortium name="Caenorhabditis brenneri Sequencing and Analysis Consortium"/>
            <person name="Wilson R.K."/>
        </authorList>
    </citation>
    <scope>NUCLEOTIDE SEQUENCE [LARGE SCALE GENOMIC DNA]</scope>
    <source>
        <strain evidence="3">PB2801</strain>
    </source>
</reference>
<proteinExistence type="predicted"/>
<dbReference type="Proteomes" id="UP000008068">
    <property type="component" value="Unassembled WGS sequence"/>
</dbReference>
<feature type="transmembrane region" description="Helical" evidence="1">
    <location>
        <begin position="123"/>
        <end position="140"/>
    </location>
</feature>
<sequence>MIVTFAVIGIMFSTLDILVRPVSSRRIQSKPKHFIQLFHSHNGCFIYFTLGSSFRRSKTAAELGLCELFYGLLCFLLNDTGVSCYSVFIQSMCGCKERRMKLLVINSDNCRPEWAKHFDGWKYALWLLYTLVSGILWALASNLDRPDEVTLNYMRSEVLQNYGVEIRNVPHFAVLAYVISSHSVSSFLKIIFQDGEGDTKTIRWNSVECIGTVSILMGIQYSIMMISGLIMYRRTQGKLPSTCSQQEKMQKQFFVALIYQVAAPTLFFQLPGFVILIFPFFDFKISFHSGVVIYGFSAYPLVDTLIVFKVITEYKIAYKRFVNSFAKDCIEMLGGDSPRNPPPSYTRTMAYAS</sequence>
<feature type="transmembrane region" description="Helical" evidence="1">
    <location>
        <begin position="253"/>
        <end position="281"/>
    </location>
</feature>
<dbReference type="PANTHER" id="PTHR46000:SF10">
    <property type="entry name" value="SEVEN TM RECEPTOR"/>
    <property type="match status" value="1"/>
</dbReference>
<evidence type="ECO:0000313" key="2">
    <source>
        <dbReference type="EMBL" id="EGT40232.1"/>
    </source>
</evidence>
<protein>
    <recommendedName>
        <fullName evidence="4">Seven TM Receptor</fullName>
    </recommendedName>
</protein>
<accession>G0NYZ6</accession>
<gene>
    <name evidence="2" type="ORF">CAEBREN_29357</name>
</gene>
<dbReference type="HOGENOM" id="CLU_036335_4_0_1"/>
<dbReference type="OrthoDB" id="5820288at2759"/>
<dbReference type="AlphaFoldDB" id="G0NYZ6"/>
<dbReference type="InterPro" id="IPR019428">
    <property type="entry name" value="7TM_GPCR_serpentine_rcpt_Str"/>
</dbReference>
<dbReference type="Pfam" id="PF10326">
    <property type="entry name" value="7TM_GPCR_Str"/>
    <property type="match status" value="1"/>
</dbReference>
<evidence type="ECO:0008006" key="4">
    <source>
        <dbReference type="Google" id="ProtNLM"/>
    </source>
</evidence>
<dbReference type="InParanoid" id="G0NYZ6"/>
<evidence type="ECO:0000313" key="3">
    <source>
        <dbReference type="Proteomes" id="UP000008068"/>
    </source>
</evidence>
<dbReference type="PANTHER" id="PTHR46000">
    <property type="entry name" value="SEVEN TM RECEPTOR-RELATED"/>
    <property type="match status" value="1"/>
</dbReference>
<feature type="transmembrane region" description="Helical" evidence="1">
    <location>
        <begin position="210"/>
        <end position="232"/>
    </location>
</feature>
<feature type="transmembrane region" description="Helical" evidence="1">
    <location>
        <begin position="6"/>
        <end position="23"/>
    </location>
</feature>
<keyword evidence="3" id="KW-1185">Reference proteome</keyword>